<dbReference type="RefSeq" id="WP_164043213.1">
    <property type="nucleotide sequence ID" value="NZ_JAAGNZ010000003.1"/>
</dbReference>
<evidence type="ECO:0000313" key="1">
    <source>
        <dbReference type="EMBL" id="NEU70065.1"/>
    </source>
</evidence>
<sequence>MKNIRIEKVGDINCTYPYLEIFQEGESSPFLEISVIDSKELNFTLWPVLTEVKLTLDQYEKILTTAKEFMPEVIKDEEDFQKTFPI</sequence>
<organism evidence="1 2">
    <name type="scientific">Spirosoma agri</name>
    <dbReference type="NCBI Taxonomy" id="1987381"/>
    <lineage>
        <taxon>Bacteria</taxon>
        <taxon>Pseudomonadati</taxon>
        <taxon>Bacteroidota</taxon>
        <taxon>Cytophagia</taxon>
        <taxon>Cytophagales</taxon>
        <taxon>Cytophagaceae</taxon>
        <taxon>Spirosoma</taxon>
    </lineage>
</organism>
<keyword evidence="2" id="KW-1185">Reference proteome</keyword>
<dbReference type="EMBL" id="JAAGNZ010000003">
    <property type="protein sequence ID" value="NEU70065.1"/>
    <property type="molecule type" value="Genomic_DNA"/>
</dbReference>
<reference evidence="1 2" key="1">
    <citation type="submission" date="2020-02" db="EMBL/GenBank/DDBJ databases">
        <title>Draft genome sequence of two Spirosoma agri KCTC 52727 and Spirosoma terrae KCTC 52035.</title>
        <authorList>
            <person name="Rojas J."/>
            <person name="Ambika Manirajan B."/>
            <person name="Ratering S."/>
            <person name="Suarez C."/>
            <person name="Schnell S."/>
        </authorList>
    </citation>
    <scope>NUCLEOTIDE SEQUENCE [LARGE SCALE GENOMIC DNA]</scope>
    <source>
        <strain evidence="1 2">KCTC 52727</strain>
    </source>
</reference>
<accession>A0A6M0IRE8</accession>
<comment type="caution">
    <text evidence="1">The sequence shown here is derived from an EMBL/GenBank/DDBJ whole genome shotgun (WGS) entry which is preliminary data.</text>
</comment>
<proteinExistence type="predicted"/>
<dbReference type="AlphaFoldDB" id="A0A6M0IRE8"/>
<protein>
    <submittedName>
        <fullName evidence="1">Uncharacterized protein</fullName>
    </submittedName>
</protein>
<evidence type="ECO:0000313" key="2">
    <source>
        <dbReference type="Proteomes" id="UP000477386"/>
    </source>
</evidence>
<name>A0A6M0IRE8_9BACT</name>
<dbReference type="Proteomes" id="UP000477386">
    <property type="component" value="Unassembled WGS sequence"/>
</dbReference>
<gene>
    <name evidence="1" type="ORF">GK091_24525</name>
</gene>